<keyword evidence="3" id="KW-0732">Signal</keyword>
<sequence>MTEQRSMRPIKAAALAAATVLAMAVPAAAQQPRTLRIAMTASDVPTTTGMPNNGYEGMRFLGYPVFESLILWDLSNPAQAAGVRPGLAERYEQDANDPKVWRFQLRRGVTFHDGAPFNADAVIWNLDRFFRTDSPQADAAGGAIVRGRVAGLESYRKIDEFTVEMTTVRPISYWPYLVVYILYTSPQSFEQAGRDWGRVASLPAAGTGPFRLTRFVPRQQAELTRHDNYWDANNRARLERITLLPMPEANTRLAALRSGQVDWIEVPPPDAVQSLRGAGFTISTGSYPHVWPWVFAAGRAGSAVADVRVRQALNYCIDREGMVALLNGLAEPSVAFFKPNDPAFGNPQNRYRLDAARGRALLAEAGYNAQRPLRLRVGISNSGSGQMLPLPMNEFLQASLKENCGVDIAFEVVEWNTLLGALRAAPDQPAWLGTDAVNISLVSSDPSQMARWFLGVNASPRGSNAGHWRDEAFDAAFTALEQERDPARITELLARAHERLVDNPPWLWIVHDLNPRAMSRRVRNFTPAQSWFQDLTRIEVQ</sequence>
<protein>
    <submittedName>
        <fullName evidence="5">4-phytase</fullName>
    </submittedName>
</protein>
<evidence type="ECO:0000256" key="3">
    <source>
        <dbReference type="SAM" id="SignalP"/>
    </source>
</evidence>
<dbReference type="Proteomes" id="UP001196870">
    <property type="component" value="Unassembled WGS sequence"/>
</dbReference>
<evidence type="ECO:0000313" key="5">
    <source>
        <dbReference type="EMBL" id="MBR0662726.1"/>
    </source>
</evidence>
<dbReference type="Gene3D" id="3.40.190.10">
    <property type="entry name" value="Periplasmic binding protein-like II"/>
    <property type="match status" value="1"/>
</dbReference>
<feature type="signal peptide" evidence="3">
    <location>
        <begin position="1"/>
        <end position="29"/>
    </location>
</feature>
<accession>A0ABS5ER02</accession>
<dbReference type="PANTHER" id="PTHR30290:SF83">
    <property type="entry name" value="ABC TRANSPORTER SUBSTRATE-BINDING PROTEIN"/>
    <property type="match status" value="1"/>
</dbReference>
<comment type="similarity">
    <text evidence="2">Belongs to the bacterial solute-binding protein 5 family.</text>
</comment>
<dbReference type="InterPro" id="IPR030678">
    <property type="entry name" value="Peptide/Ni-bd"/>
</dbReference>
<dbReference type="Gene3D" id="3.90.76.10">
    <property type="entry name" value="Dipeptide-binding Protein, Domain 1"/>
    <property type="match status" value="1"/>
</dbReference>
<keyword evidence="6" id="KW-1185">Reference proteome</keyword>
<reference evidence="6" key="1">
    <citation type="journal article" date="2021" name="Syst. Appl. Microbiol.">
        <title>Roseomonas hellenica sp. nov., isolated from roots of wild-growing Alkanna tinctoria.</title>
        <authorList>
            <person name="Rat A."/>
            <person name="Naranjo H.D."/>
            <person name="Lebbe L."/>
            <person name="Cnockaert M."/>
            <person name="Krigas N."/>
            <person name="Grigoriadou K."/>
            <person name="Maloupa E."/>
            <person name="Willems A."/>
        </authorList>
    </citation>
    <scope>NUCLEOTIDE SEQUENCE [LARGE SCALE GENOMIC DNA]</scope>
    <source>
        <strain evidence="6">LMG 31523</strain>
    </source>
</reference>
<organism evidence="5 6">
    <name type="scientific">Plastoroseomonas hellenica</name>
    <dbReference type="NCBI Taxonomy" id="2687306"/>
    <lineage>
        <taxon>Bacteria</taxon>
        <taxon>Pseudomonadati</taxon>
        <taxon>Pseudomonadota</taxon>
        <taxon>Alphaproteobacteria</taxon>
        <taxon>Acetobacterales</taxon>
        <taxon>Acetobacteraceae</taxon>
        <taxon>Plastoroseomonas</taxon>
    </lineage>
</organism>
<evidence type="ECO:0000256" key="2">
    <source>
        <dbReference type="ARBA" id="ARBA00005695"/>
    </source>
</evidence>
<dbReference type="InterPro" id="IPR000914">
    <property type="entry name" value="SBP_5_dom"/>
</dbReference>
<name>A0ABS5ER02_9PROT</name>
<dbReference type="InterPro" id="IPR039424">
    <property type="entry name" value="SBP_5"/>
</dbReference>
<dbReference type="Pfam" id="PF00496">
    <property type="entry name" value="SBP_bac_5"/>
    <property type="match status" value="1"/>
</dbReference>
<dbReference type="EMBL" id="JAAGBB010000001">
    <property type="protein sequence ID" value="MBR0662726.1"/>
    <property type="molecule type" value="Genomic_DNA"/>
</dbReference>
<dbReference type="Gene3D" id="3.10.105.10">
    <property type="entry name" value="Dipeptide-binding Protein, Domain 3"/>
    <property type="match status" value="1"/>
</dbReference>
<comment type="caution">
    <text evidence="5">The sequence shown here is derived from an EMBL/GenBank/DDBJ whole genome shotgun (WGS) entry which is preliminary data.</text>
</comment>
<dbReference type="SUPFAM" id="SSF53850">
    <property type="entry name" value="Periplasmic binding protein-like II"/>
    <property type="match status" value="1"/>
</dbReference>
<gene>
    <name evidence="5" type="ORF">GXW71_00020</name>
</gene>
<dbReference type="CDD" id="cd08495">
    <property type="entry name" value="PBP2_NikA_DppA_OppA_like_8"/>
    <property type="match status" value="1"/>
</dbReference>
<proteinExistence type="inferred from homology"/>
<dbReference type="PANTHER" id="PTHR30290">
    <property type="entry name" value="PERIPLASMIC BINDING COMPONENT OF ABC TRANSPORTER"/>
    <property type="match status" value="1"/>
</dbReference>
<dbReference type="PIRSF" id="PIRSF002741">
    <property type="entry name" value="MppA"/>
    <property type="match status" value="1"/>
</dbReference>
<comment type="subcellular location">
    <subcellularLocation>
        <location evidence="1">Periplasm</location>
    </subcellularLocation>
</comment>
<evidence type="ECO:0000313" key="6">
    <source>
        <dbReference type="Proteomes" id="UP001196870"/>
    </source>
</evidence>
<evidence type="ECO:0000259" key="4">
    <source>
        <dbReference type="Pfam" id="PF00496"/>
    </source>
</evidence>
<feature type="domain" description="Solute-binding protein family 5" evidence="4">
    <location>
        <begin position="83"/>
        <end position="429"/>
    </location>
</feature>
<feature type="chain" id="PRO_5047251689" evidence="3">
    <location>
        <begin position="30"/>
        <end position="541"/>
    </location>
</feature>
<evidence type="ECO:0000256" key="1">
    <source>
        <dbReference type="ARBA" id="ARBA00004418"/>
    </source>
</evidence>